<dbReference type="EMBL" id="JAVRHT010000001">
    <property type="protein sequence ID" value="MDT0630375.1"/>
    <property type="molecule type" value="Genomic_DNA"/>
</dbReference>
<feature type="chain" id="PRO_5045803940" evidence="1">
    <location>
        <begin position="24"/>
        <end position="325"/>
    </location>
</feature>
<organism evidence="2 3">
    <name type="scientific">Rubrivirga litoralis</name>
    <dbReference type="NCBI Taxonomy" id="3075598"/>
    <lineage>
        <taxon>Bacteria</taxon>
        <taxon>Pseudomonadati</taxon>
        <taxon>Rhodothermota</taxon>
        <taxon>Rhodothermia</taxon>
        <taxon>Rhodothermales</taxon>
        <taxon>Rubricoccaceae</taxon>
        <taxon>Rubrivirga</taxon>
    </lineage>
</organism>
<reference evidence="2 3" key="1">
    <citation type="submission" date="2023-09" db="EMBL/GenBank/DDBJ databases">
        <authorList>
            <person name="Rey-Velasco X."/>
        </authorList>
    </citation>
    <scope>NUCLEOTIDE SEQUENCE [LARGE SCALE GENOMIC DNA]</scope>
    <source>
        <strain evidence="2 3">F394</strain>
    </source>
</reference>
<evidence type="ECO:0000256" key="1">
    <source>
        <dbReference type="SAM" id="SignalP"/>
    </source>
</evidence>
<evidence type="ECO:0000313" key="3">
    <source>
        <dbReference type="Proteomes" id="UP001267426"/>
    </source>
</evidence>
<comment type="caution">
    <text evidence="2">The sequence shown here is derived from an EMBL/GenBank/DDBJ whole genome shotgun (WGS) entry which is preliminary data.</text>
</comment>
<evidence type="ECO:0000313" key="2">
    <source>
        <dbReference type="EMBL" id="MDT0630375.1"/>
    </source>
</evidence>
<dbReference type="RefSeq" id="WP_311661431.1">
    <property type="nucleotide sequence ID" value="NZ_JAVRHT010000001.1"/>
</dbReference>
<dbReference type="Proteomes" id="UP001267426">
    <property type="component" value="Unassembled WGS sequence"/>
</dbReference>
<name>A0ABU3BM61_9BACT</name>
<keyword evidence="3" id="KW-1185">Reference proteome</keyword>
<accession>A0ABU3BM61</accession>
<proteinExistence type="predicted"/>
<gene>
    <name evidence="2" type="ORF">RM540_01330</name>
</gene>
<sequence>MRPFRLLACAALAVALAAPPSAAQSRRETGFGVARLDASTRAAALAGAGALPGDDPTALFYNPSLLSSEMDGAVALSYANLVLDVGSGAAVYARDVRGVSGAVGVRFVSYGEFDRATGGEVDGDEGTFGASEAAVTVSAAREVLPAFRVGATVHALFSSVDDADARALAADVGVSLAVPGQALTLGASLHHAGVVLSSLGESRDRLPLDLRLTAVKRLQYVPLTVSLALTDLQAFEGPAPGDSSFVGRALDHVALGGELALGSTLKARVGYNGRRAGDLDAGGRLDLAGLSLGAGLTLRRVTVDYAYVGWSRFGGLHQFGVRTRL</sequence>
<protein>
    <submittedName>
        <fullName evidence="2">PorV/PorQ family protein</fullName>
    </submittedName>
</protein>
<keyword evidence="1" id="KW-0732">Signal</keyword>
<feature type="signal peptide" evidence="1">
    <location>
        <begin position="1"/>
        <end position="23"/>
    </location>
</feature>
<dbReference type="Gene3D" id="2.40.160.60">
    <property type="entry name" value="Outer membrane protein transport protein (OMPP1/FadL/TodX)"/>
    <property type="match status" value="1"/>
</dbReference>
<dbReference type="NCBIfam" id="NF033709">
    <property type="entry name" value="PorV_fam"/>
    <property type="match status" value="1"/>
</dbReference>